<dbReference type="InterPro" id="IPR026392">
    <property type="entry name" value="Exo/Archaeosortase_dom"/>
</dbReference>
<evidence type="ECO:0000313" key="11">
    <source>
        <dbReference type="Proteomes" id="UP001427805"/>
    </source>
</evidence>
<dbReference type="NCBIfam" id="TIGR04178">
    <property type="entry name" value="exo_archaeo"/>
    <property type="match status" value="1"/>
</dbReference>
<accession>A0ABV0B5Y2</accession>
<keyword evidence="3" id="KW-0645">Protease</keyword>
<feature type="transmembrane region" description="Helical" evidence="8">
    <location>
        <begin position="224"/>
        <end position="250"/>
    </location>
</feature>
<keyword evidence="2" id="KW-1003">Cell membrane</keyword>
<gene>
    <name evidence="10" type="primary">xrtA</name>
    <name evidence="10" type="ORF">TPR58_03735</name>
</gene>
<keyword evidence="7 8" id="KW-0472">Membrane</keyword>
<keyword evidence="6 8" id="KW-1133">Transmembrane helix</keyword>
<feature type="transmembrane region" description="Helical" evidence="8">
    <location>
        <begin position="134"/>
        <end position="152"/>
    </location>
</feature>
<dbReference type="EC" id="3.4.22.-" evidence="10"/>
<dbReference type="NCBIfam" id="TIGR02602">
    <property type="entry name" value="8TM_EpsH"/>
    <property type="match status" value="1"/>
</dbReference>
<sequence>MSTLAAPLAARPVAPIFDARWRLHAALLAATWFALLLMFRGDARDLAEIYWTNTTYGHCLFIAPVVAWLVWQRRQGLARVAPQGWWPGLALVAAGGLGWVVGDAAGVALFRHGGLVLMLQGAVVAVLGPNVTRALLFPLAYLAFLVPFGDMFEEPLQRLTVAMVMPLLHLFGVPASVDGVLITTSNGYFEVAEACSGAKFLIAMIAYGVLVANVCYVSWWRRAAFLAMALVVPVIANGVRAFGTIYAAWWTSVEQATGYDHIVYGWVFFGLVMVAVLAIGWRWFDRDPDARWFDPAMVQAAPRRRIDAPVAALLALAMAAAFLAWSGAIAGRTVLPSAPVSLPDIPGWHRAPLDTGPAAWTPNYPGADQLLTGRYVDESGRTVDLAVAVYDRQQEGRELVGFGIGAIRQNDRWVRIEDLPDLAGGASLRMTAPGPVERQVVTWYRVGGRVTASPGRVKLETLRTRLFGGNPRAVGLLVSAPAGPDRDARGAIADFVRAAGPIDRLADRIAGTR</sequence>
<proteinExistence type="predicted"/>
<protein>
    <submittedName>
        <fullName evidence="10">Exosortase A</fullName>
        <ecNumber evidence="10">3.4.22.-</ecNumber>
    </submittedName>
</protein>
<dbReference type="Proteomes" id="UP001427805">
    <property type="component" value="Unassembled WGS sequence"/>
</dbReference>
<dbReference type="Pfam" id="PF09721">
    <property type="entry name" value="Exosortase_EpsH"/>
    <property type="match status" value="1"/>
</dbReference>
<comment type="subcellular location">
    <subcellularLocation>
        <location evidence="1">Cell membrane</location>
        <topology evidence="1">Multi-pass membrane protein</topology>
    </subcellularLocation>
</comment>
<organism evidence="10 11">
    <name type="scientific">Sphingomonas rustica</name>
    <dbReference type="NCBI Taxonomy" id="3103142"/>
    <lineage>
        <taxon>Bacteria</taxon>
        <taxon>Pseudomonadati</taxon>
        <taxon>Pseudomonadota</taxon>
        <taxon>Alphaproteobacteria</taxon>
        <taxon>Sphingomonadales</taxon>
        <taxon>Sphingomonadaceae</taxon>
        <taxon>Sphingomonas</taxon>
    </lineage>
</organism>
<feature type="transmembrane region" description="Helical" evidence="8">
    <location>
        <begin position="262"/>
        <end position="284"/>
    </location>
</feature>
<dbReference type="EMBL" id="JBDIZK010000002">
    <property type="protein sequence ID" value="MEN3746266.1"/>
    <property type="molecule type" value="Genomic_DNA"/>
</dbReference>
<dbReference type="InterPro" id="IPR014263">
    <property type="entry name" value="Methanolan_biosynth_EpsI"/>
</dbReference>
<evidence type="ECO:0000256" key="7">
    <source>
        <dbReference type="ARBA" id="ARBA00023136"/>
    </source>
</evidence>
<dbReference type="NCBIfam" id="TIGR03109">
    <property type="entry name" value="exosort_XrtA"/>
    <property type="match status" value="1"/>
</dbReference>
<dbReference type="InterPro" id="IPR017540">
    <property type="entry name" value="Exosortase-1"/>
</dbReference>
<keyword evidence="5 10" id="KW-0378">Hydrolase</keyword>
<evidence type="ECO:0000256" key="6">
    <source>
        <dbReference type="ARBA" id="ARBA00022989"/>
    </source>
</evidence>
<evidence type="ECO:0000256" key="4">
    <source>
        <dbReference type="ARBA" id="ARBA00022692"/>
    </source>
</evidence>
<evidence type="ECO:0000256" key="1">
    <source>
        <dbReference type="ARBA" id="ARBA00004651"/>
    </source>
</evidence>
<comment type="caution">
    <text evidence="10">The sequence shown here is derived from an EMBL/GenBank/DDBJ whole genome shotgun (WGS) entry which is preliminary data.</text>
</comment>
<dbReference type="RefSeq" id="WP_346245272.1">
    <property type="nucleotide sequence ID" value="NZ_JBDIZK010000002.1"/>
</dbReference>
<dbReference type="Pfam" id="PF11984">
    <property type="entry name" value="DUF3485"/>
    <property type="match status" value="1"/>
</dbReference>
<dbReference type="InterPro" id="IPR013426">
    <property type="entry name" value="EpsH-like"/>
</dbReference>
<feature type="transmembrane region" description="Helical" evidence="8">
    <location>
        <begin position="83"/>
        <end position="102"/>
    </location>
</feature>
<dbReference type="NCBIfam" id="TIGR02914">
    <property type="entry name" value="EpsI_fam"/>
    <property type="match status" value="1"/>
</dbReference>
<evidence type="ECO:0000256" key="2">
    <source>
        <dbReference type="ARBA" id="ARBA00022475"/>
    </source>
</evidence>
<feature type="domain" description="Methanolan biosynthesis EpsI" evidence="9">
    <location>
        <begin position="312"/>
        <end position="501"/>
    </location>
</feature>
<evidence type="ECO:0000313" key="10">
    <source>
        <dbReference type="EMBL" id="MEN3746266.1"/>
    </source>
</evidence>
<feature type="transmembrane region" description="Helical" evidence="8">
    <location>
        <begin position="51"/>
        <end position="71"/>
    </location>
</feature>
<evidence type="ECO:0000259" key="9">
    <source>
        <dbReference type="Pfam" id="PF11984"/>
    </source>
</evidence>
<feature type="transmembrane region" description="Helical" evidence="8">
    <location>
        <begin position="21"/>
        <end position="39"/>
    </location>
</feature>
<evidence type="ECO:0000256" key="3">
    <source>
        <dbReference type="ARBA" id="ARBA00022670"/>
    </source>
</evidence>
<feature type="transmembrane region" description="Helical" evidence="8">
    <location>
        <begin position="159"/>
        <end position="177"/>
    </location>
</feature>
<name>A0ABV0B5Y2_9SPHN</name>
<reference evidence="10 11" key="1">
    <citation type="submission" date="2024-05" db="EMBL/GenBank/DDBJ databases">
        <title>Sphingomonas sp. HF-S3 16S ribosomal RNA gene Genome sequencing and assembly.</title>
        <authorList>
            <person name="Lee H."/>
        </authorList>
    </citation>
    <scope>NUCLEOTIDE SEQUENCE [LARGE SCALE GENOMIC DNA]</scope>
    <source>
        <strain evidence="10 11">HF-S3</strain>
    </source>
</reference>
<keyword evidence="4 8" id="KW-0812">Transmembrane</keyword>
<dbReference type="GO" id="GO:0016787">
    <property type="term" value="F:hydrolase activity"/>
    <property type="evidence" value="ECO:0007669"/>
    <property type="project" value="UniProtKB-KW"/>
</dbReference>
<evidence type="ECO:0000256" key="8">
    <source>
        <dbReference type="SAM" id="Phobius"/>
    </source>
</evidence>
<feature type="transmembrane region" description="Helical" evidence="8">
    <location>
        <begin position="197"/>
        <end position="217"/>
    </location>
</feature>
<keyword evidence="11" id="KW-1185">Reference proteome</keyword>
<dbReference type="InterPro" id="IPR019127">
    <property type="entry name" value="Exosortase"/>
</dbReference>
<feature type="transmembrane region" description="Helical" evidence="8">
    <location>
        <begin position="305"/>
        <end position="325"/>
    </location>
</feature>
<evidence type="ECO:0000256" key="5">
    <source>
        <dbReference type="ARBA" id="ARBA00022801"/>
    </source>
</evidence>